<feature type="region of interest" description="Disordered" evidence="1">
    <location>
        <begin position="32"/>
        <end position="60"/>
    </location>
</feature>
<dbReference type="Proteomes" id="UP000250235">
    <property type="component" value="Unassembled WGS sequence"/>
</dbReference>
<dbReference type="EMBL" id="KQ996996">
    <property type="protein sequence ID" value="KZV44473.1"/>
    <property type="molecule type" value="Genomic_DNA"/>
</dbReference>
<sequence>MLEIEMKAIHRAVRKWIERIAGDGVMIKQSANLRGNGETRNRNMHYPVSDTDPSTRNARRSRGPGFALISHLYLYSKCLFTPNLATSTWSKFLSLF</sequence>
<keyword evidence="3" id="KW-1185">Reference proteome</keyword>
<name>A0A2Z7CCM9_9LAMI</name>
<reference evidence="2 3" key="1">
    <citation type="journal article" date="2015" name="Proc. Natl. Acad. Sci. U.S.A.">
        <title>The resurrection genome of Boea hygrometrica: A blueprint for survival of dehydration.</title>
        <authorList>
            <person name="Xiao L."/>
            <person name="Yang G."/>
            <person name="Zhang L."/>
            <person name="Yang X."/>
            <person name="Zhao S."/>
            <person name="Ji Z."/>
            <person name="Zhou Q."/>
            <person name="Hu M."/>
            <person name="Wang Y."/>
            <person name="Chen M."/>
            <person name="Xu Y."/>
            <person name="Jin H."/>
            <person name="Xiao X."/>
            <person name="Hu G."/>
            <person name="Bao F."/>
            <person name="Hu Y."/>
            <person name="Wan P."/>
            <person name="Li L."/>
            <person name="Deng X."/>
            <person name="Kuang T."/>
            <person name="Xiang C."/>
            <person name="Zhu J.K."/>
            <person name="Oliver M.J."/>
            <person name="He Y."/>
        </authorList>
    </citation>
    <scope>NUCLEOTIDE SEQUENCE [LARGE SCALE GENOMIC DNA]</scope>
    <source>
        <strain evidence="3">cv. XS01</strain>
    </source>
</reference>
<evidence type="ECO:0000313" key="2">
    <source>
        <dbReference type="EMBL" id="KZV44473.1"/>
    </source>
</evidence>
<organism evidence="2 3">
    <name type="scientific">Dorcoceras hygrometricum</name>
    <dbReference type="NCBI Taxonomy" id="472368"/>
    <lineage>
        <taxon>Eukaryota</taxon>
        <taxon>Viridiplantae</taxon>
        <taxon>Streptophyta</taxon>
        <taxon>Embryophyta</taxon>
        <taxon>Tracheophyta</taxon>
        <taxon>Spermatophyta</taxon>
        <taxon>Magnoliopsida</taxon>
        <taxon>eudicotyledons</taxon>
        <taxon>Gunneridae</taxon>
        <taxon>Pentapetalae</taxon>
        <taxon>asterids</taxon>
        <taxon>lamiids</taxon>
        <taxon>Lamiales</taxon>
        <taxon>Gesneriaceae</taxon>
        <taxon>Didymocarpoideae</taxon>
        <taxon>Trichosporeae</taxon>
        <taxon>Loxocarpinae</taxon>
        <taxon>Dorcoceras</taxon>
    </lineage>
</organism>
<gene>
    <name evidence="2" type="ORF">F511_38775</name>
</gene>
<accession>A0A2Z7CCM9</accession>
<protein>
    <submittedName>
        <fullName evidence="2">Uncharacterized protein</fullName>
    </submittedName>
</protein>
<evidence type="ECO:0000256" key="1">
    <source>
        <dbReference type="SAM" id="MobiDB-lite"/>
    </source>
</evidence>
<dbReference type="AlphaFoldDB" id="A0A2Z7CCM9"/>
<proteinExistence type="predicted"/>
<evidence type="ECO:0000313" key="3">
    <source>
        <dbReference type="Proteomes" id="UP000250235"/>
    </source>
</evidence>